<keyword evidence="3 6" id="KW-0067">ATP-binding</keyword>
<dbReference type="Gene3D" id="3.30.420.40">
    <property type="match status" value="3"/>
</dbReference>
<dbReference type="NCBIfam" id="NF010539">
    <property type="entry name" value="PRK13927.1"/>
    <property type="match status" value="1"/>
</dbReference>
<dbReference type="GO" id="GO:0005737">
    <property type="term" value="C:cytoplasm"/>
    <property type="evidence" value="ECO:0007669"/>
    <property type="project" value="UniProtKB-SubCell"/>
</dbReference>
<dbReference type="InterPro" id="IPR056546">
    <property type="entry name" value="MreB_MamK-like"/>
</dbReference>
<proteinExistence type="inferred from homology"/>
<dbReference type="InterPro" id="IPR043129">
    <property type="entry name" value="ATPase_NBD"/>
</dbReference>
<protein>
    <recommendedName>
        <fullName evidence="6">Cell shape-determining protein MreB</fullName>
    </recommendedName>
</protein>
<dbReference type="EMBL" id="GU474857">
    <property type="protein sequence ID" value="ADI17210.1"/>
    <property type="molecule type" value="Genomic_DNA"/>
</dbReference>
<evidence type="ECO:0000256" key="1">
    <source>
        <dbReference type="ARBA" id="ARBA00022490"/>
    </source>
</evidence>
<name>E0XS19_9DELT</name>
<dbReference type="CDD" id="cd10225">
    <property type="entry name" value="ASKHA_NBD_MreB-like"/>
    <property type="match status" value="1"/>
</dbReference>
<comment type="subunit">
    <text evidence="6">Forms polymers.</text>
</comment>
<dbReference type="HAMAP" id="MF_02207">
    <property type="entry name" value="MreB"/>
    <property type="match status" value="1"/>
</dbReference>
<gene>
    <name evidence="6" type="primary">mreB</name>
</gene>
<keyword evidence="4 6" id="KW-0133">Cell shape</keyword>
<dbReference type="PRINTS" id="PR01652">
    <property type="entry name" value="SHAPEPROTEIN"/>
</dbReference>
<comment type="function">
    <text evidence="6">Forms membrane-associated dynamic filaments that are essential for cell shape determination. Acts by regulating cell wall synthesis and cell elongation, and thus cell shape. A feedback loop between cell geometry and MreB localization may maintain elongated cell shape by targeting cell wall growth to regions of negative cell wall curvature.</text>
</comment>
<keyword evidence="2 6" id="KW-0547">Nucleotide-binding</keyword>
<evidence type="ECO:0000313" key="7">
    <source>
        <dbReference type="EMBL" id="ADI17210.1"/>
    </source>
</evidence>
<comment type="similarity">
    <text evidence="5 6">Belongs to the FtsA/MreB family.</text>
</comment>
<comment type="caution">
    <text evidence="6">Lacks conserved residue(s) required for the propagation of feature annotation.</text>
</comment>
<evidence type="ECO:0000256" key="3">
    <source>
        <dbReference type="ARBA" id="ARBA00022840"/>
    </source>
</evidence>
<reference evidence="7" key="1">
    <citation type="journal article" date="2011" name="Environ. Microbiol.">
        <title>Time-series analyses of Monterey Bay coastal microbial picoplankton using a 'genome proxy' microarray.</title>
        <authorList>
            <person name="Rich V.I."/>
            <person name="Pham V.D."/>
            <person name="Eppley J."/>
            <person name="Shi Y."/>
            <person name="DeLong E.F."/>
        </authorList>
    </citation>
    <scope>NUCLEOTIDE SEQUENCE</scope>
</reference>
<dbReference type="GO" id="GO:0000902">
    <property type="term" value="P:cell morphogenesis"/>
    <property type="evidence" value="ECO:0007669"/>
    <property type="project" value="InterPro"/>
</dbReference>
<feature type="binding site" evidence="6">
    <location>
        <begin position="289"/>
        <end position="292"/>
    </location>
    <ligand>
        <name>ATP</name>
        <dbReference type="ChEBI" id="CHEBI:30616"/>
    </ligand>
</feature>
<dbReference type="InterPro" id="IPR004753">
    <property type="entry name" value="MreB"/>
</dbReference>
<keyword evidence="1 6" id="KW-0963">Cytoplasm</keyword>
<evidence type="ECO:0000256" key="5">
    <source>
        <dbReference type="ARBA" id="ARBA00023458"/>
    </source>
</evidence>
<dbReference type="AlphaFoldDB" id="E0XS19"/>
<dbReference type="Pfam" id="PF06723">
    <property type="entry name" value="MreB_Mbl"/>
    <property type="match status" value="1"/>
</dbReference>
<comment type="subcellular location">
    <subcellularLocation>
        <location evidence="6">Cytoplasm</location>
    </subcellularLocation>
    <text evidence="6">Membrane-associated.</text>
</comment>
<feature type="binding site" evidence="6">
    <location>
        <begin position="161"/>
        <end position="163"/>
    </location>
    <ligand>
        <name>ATP</name>
        <dbReference type="ChEBI" id="CHEBI:30616"/>
    </ligand>
</feature>
<dbReference type="GO" id="GO:0005524">
    <property type="term" value="F:ATP binding"/>
    <property type="evidence" value="ECO:0007669"/>
    <property type="project" value="UniProtKB-KW"/>
</dbReference>
<dbReference type="PANTHER" id="PTHR42749">
    <property type="entry name" value="CELL SHAPE-DETERMINING PROTEIN MREB"/>
    <property type="match status" value="1"/>
</dbReference>
<organism evidence="7">
    <name type="scientific">uncultured delta proteobacterium HF0070_10I02</name>
    <dbReference type="NCBI Taxonomy" id="710824"/>
    <lineage>
        <taxon>Bacteria</taxon>
        <taxon>Deltaproteobacteria</taxon>
        <taxon>environmental samples</taxon>
    </lineage>
</organism>
<evidence type="ECO:0000256" key="2">
    <source>
        <dbReference type="ARBA" id="ARBA00022741"/>
    </source>
</evidence>
<dbReference type="SUPFAM" id="SSF53067">
    <property type="entry name" value="Actin-like ATPase domain"/>
    <property type="match status" value="2"/>
</dbReference>
<dbReference type="PANTHER" id="PTHR42749:SF1">
    <property type="entry name" value="CELL SHAPE-DETERMINING PROTEIN MREB"/>
    <property type="match status" value="1"/>
</dbReference>
<sequence length="337" mass="35694">MIPLGTSDLAIDLGTSNTLVVVRGRGIVVDEPSVVAVERMGGAQRVVAIGHDAKQMVGRTPENIEAIHPIQDGVIVDFDLAEALLKSCIERALGARPFVKPRIVVCVPNRLQDVERRAIQEAARAAGAREVYLVGKPIAAAIGSQLPIERPLGNMVIDVGGGTTEVGIISLGGSVVTRCAQIGGKHFDNAITSWIRDRHNVLVGSRTSEDTKLKVGCAVSAEGSKTARVTGRDLSSGIPREIEVTSDDVSEALRECLEQIVECLRATLKESPPELAADIIDQGLVMCGGSALLPGLDRYLRDRTGLPIVLSEDPRRSAALGAGKLLEDQTTLSRVAL</sequence>
<dbReference type="NCBIfam" id="TIGR00904">
    <property type="entry name" value="mreB"/>
    <property type="match status" value="1"/>
</dbReference>
<dbReference type="GO" id="GO:0008360">
    <property type="term" value="P:regulation of cell shape"/>
    <property type="evidence" value="ECO:0007669"/>
    <property type="project" value="UniProtKB-UniRule"/>
</dbReference>
<evidence type="ECO:0000256" key="6">
    <source>
        <dbReference type="HAMAP-Rule" id="MF_02207"/>
    </source>
</evidence>
<evidence type="ECO:0000256" key="4">
    <source>
        <dbReference type="ARBA" id="ARBA00022960"/>
    </source>
</evidence>
<accession>E0XS19</accession>